<evidence type="ECO:0000256" key="4">
    <source>
        <dbReference type="ARBA" id="ARBA00022679"/>
    </source>
</evidence>
<dbReference type="GO" id="GO:0005886">
    <property type="term" value="C:plasma membrane"/>
    <property type="evidence" value="ECO:0007669"/>
    <property type="project" value="UniProtKB-SubCell"/>
</dbReference>
<keyword evidence="6" id="KW-0812">Transmembrane</keyword>
<dbReference type="SUPFAM" id="SSF53448">
    <property type="entry name" value="Nucleotide-diphospho-sugar transferases"/>
    <property type="match status" value="1"/>
</dbReference>
<dbReference type="PANTHER" id="PTHR43646">
    <property type="entry name" value="GLYCOSYLTRANSFERASE"/>
    <property type="match status" value="1"/>
</dbReference>
<dbReference type="GO" id="GO:0016757">
    <property type="term" value="F:glycosyltransferase activity"/>
    <property type="evidence" value="ECO:0007669"/>
    <property type="project" value="UniProtKB-KW"/>
</dbReference>
<dbReference type="Pfam" id="PF00535">
    <property type="entry name" value="Glycos_transf_2"/>
    <property type="match status" value="1"/>
</dbReference>
<evidence type="ECO:0000313" key="9">
    <source>
        <dbReference type="Proteomes" id="UP000229641"/>
    </source>
</evidence>
<evidence type="ECO:0000256" key="2">
    <source>
        <dbReference type="ARBA" id="ARBA00022475"/>
    </source>
</evidence>
<dbReference type="InterPro" id="IPR026461">
    <property type="entry name" value="Trfase_2_rSAM/seldom_assoc"/>
</dbReference>
<organism evidence="8 9">
    <name type="scientific">Candidatus Ghiorseimicrobium undicola</name>
    <dbReference type="NCBI Taxonomy" id="1974746"/>
    <lineage>
        <taxon>Bacteria</taxon>
        <taxon>Pseudomonadati</taxon>
        <taxon>Candidatus Omnitrophota</taxon>
        <taxon>Candidatus Ghiorseimicrobium</taxon>
    </lineage>
</organism>
<protein>
    <submittedName>
        <fullName evidence="8">Glycosyltransferase</fullName>
    </submittedName>
</protein>
<dbReference type="Proteomes" id="UP000229641">
    <property type="component" value="Unassembled WGS sequence"/>
</dbReference>
<evidence type="ECO:0000256" key="3">
    <source>
        <dbReference type="ARBA" id="ARBA00022676"/>
    </source>
</evidence>
<comment type="caution">
    <text evidence="8">The sequence shown here is derived from an EMBL/GenBank/DDBJ whole genome shotgun (WGS) entry which is preliminary data.</text>
</comment>
<evidence type="ECO:0000256" key="5">
    <source>
        <dbReference type="ARBA" id="ARBA00023136"/>
    </source>
</evidence>
<gene>
    <name evidence="8" type="ORF">COV72_05850</name>
</gene>
<evidence type="ECO:0000313" key="8">
    <source>
        <dbReference type="EMBL" id="PIQ88801.1"/>
    </source>
</evidence>
<dbReference type="Gene3D" id="3.90.550.10">
    <property type="entry name" value="Spore Coat Polysaccharide Biosynthesis Protein SpsA, Chain A"/>
    <property type="match status" value="1"/>
</dbReference>
<dbReference type="InterPro" id="IPR029044">
    <property type="entry name" value="Nucleotide-diphossugar_trans"/>
</dbReference>
<dbReference type="EMBL" id="PCWA01000084">
    <property type="protein sequence ID" value="PIQ88801.1"/>
    <property type="molecule type" value="Genomic_DNA"/>
</dbReference>
<accession>A0A2H0LWN5</accession>
<comment type="subcellular location">
    <subcellularLocation>
        <location evidence="1">Cell membrane</location>
    </subcellularLocation>
</comment>
<evidence type="ECO:0000259" key="7">
    <source>
        <dbReference type="Pfam" id="PF00535"/>
    </source>
</evidence>
<keyword evidence="2" id="KW-1003">Cell membrane</keyword>
<proteinExistence type="predicted"/>
<feature type="domain" description="Glycosyltransferase 2-like" evidence="7">
    <location>
        <begin position="3"/>
        <end position="113"/>
    </location>
</feature>
<keyword evidence="4 8" id="KW-0808">Transferase</keyword>
<dbReference type="NCBIfam" id="TIGR04283">
    <property type="entry name" value="glyco_like_mftF"/>
    <property type="match status" value="1"/>
</dbReference>
<keyword evidence="3" id="KW-0328">Glycosyltransferase</keyword>
<reference evidence="8 9" key="1">
    <citation type="submission" date="2017-09" db="EMBL/GenBank/DDBJ databases">
        <title>Depth-based differentiation of microbial function through sediment-hosted aquifers and enrichment of novel symbionts in the deep terrestrial subsurface.</title>
        <authorList>
            <person name="Probst A.J."/>
            <person name="Ladd B."/>
            <person name="Jarett J.K."/>
            <person name="Geller-Mcgrath D.E."/>
            <person name="Sieber C.M."/>
            <person name="Emerson J.B."/>
            <person name="Anantharaman K."/>
            <person name="Thomas B.C."/>
            <person name="Malmstrom R."/>
            <person name="Stieglmeier M."/>
            <person name="Klingl A."/>
            <person name="Woyke T."/>
            <person name="Ryan C.M."/>
            <person name="Banfield J.F."/>
        </authorList>
    </citation>
    <scope>NUCLEOTIDE SEQUENCE [LARGE SCALE GENOMIC DNA]</scope>
    <source>
        <strain evidence="8">CG11_big_fil_rev_8_21_14_0_20_42_13</strain>
    </source>
</reference>
<sequence length="223" mass="24741">MISIIIPTYNEEAATKAVLENISLNKNIEVIVVDGGSPDNTIKIAGAYPVAIIKSEKNRAGQMNKGGESAQGEILLFLHADCALEAGALEAAERAIAKGFIGGAFSQRINSGKLIYRLIESSGNLRAGIFKIFYGDQAVFVRKDIFLKLGGFDKVDLFEDVLFSRKLKRQGRLCLLNKRVFSSPRRWERQGILKTTFINWLLGLGFILGFSTVALKKFYYDLR</sequence>
<dbReference type="CDD" id="cd02522">
    <property type="entry name" value="GT_2_like_a"/>
    <property type="match status" value="1"/>
</dbReference>
<keyword evidence="6" id="KW-1133">Transmembrane helix</keyword>
<keyword evidence="5 6" id="KW-0472">Membrane</keyword>
<evidence type="ECO:0000256" key="1">
    <source>
        <dbReference type="ARBA" id="ARBA00004236"/>
    </source>
</evidence>
<dbReference type="InterPro" id="IPR001173">
    <property type="entry name" value="Glyco_trans_2-like"/>
</dbReference>
<dbReference type="AlphaFoldDB" id="A0A2H0LWN5"/>
<evidence type="ECO:0000256" key="6">
    <source>
        <dbReference type="SAM" id="Phobius"/>
    </source>
</evidence>
<dbReference type="PANTHER" id="PTHR43646:SF2">
    <property type="entry name" value="GLYCOSYLTRANSFERASE 2-LIKE DOMAIN-CONTAINING PROTEIN"/>
    <property type="match status" value="1"/>
</dbReference>
<name>A0A2H0LWN5_9BACT</name>
<feature type="transmembrane region" description="Helical" evidence="6">
    <location>
        <begin position="197"/>
        <end position="215"/>
    </location>
</feature>